<name>A0AB34FX50_9HYPO</name>
<feature type="transmembrane region" description="Helical" evidence="7">
    <location>
        <begin position="458"/>
        <end position="479"/>
    </location>
</feature>
<protein>
    <submittedName>
        <fullName evidence="8">Amino acid permease</fullName>
    </submittedName>
</protein>
<dbReference type="PANTHER" id="PTHR45649:SF28">
    <property type="entry name" value="TRANSPORTER, PUTATIVE (EUROFUNG)-RELATED"/>
    <property type="match status" value="1"/>
</dbReference>
<evidence type="ECO:0000256" key="6">
    <source>
        <dbReference type="ARBA" id="ARBA00023242"/>
    </source>
</evidence>
<feature type="transmembrane region" description="Helical" evidence="7">
    <location>
        <begin position="386"/>
        <end position="407"/>
    </location>
</feature>
<evidence type="ECO:0000256" key="3">
    <source>
        <dbReference type="ARBA" id="ARBA00022692"/>
    </source>
</evidence>
<evidence type="ECO:0000256" key="5">
    <source>
        <dbReference type="ARBA" id="ARBA00023136"/>
    </source>
</evidence>
<keyword evidence="6" id="KW-0539">Nucleus</keyword>
<evidence type="ECO:0000313" key="9">
    <source>
        <dbReference type="Proteomes" id="UP001163105"/>
    </source>
</evidence>
<keyword evidence="3 7" id="KW-0812">Transmembrane</keyword>
<feature type="transmembrane region" description="Helical" evidence="7">
    <location>
        <begin position="219"/>
        <end position="241"/>
    </location>
</feature>
<feature type="transmembrane region" description="Helical" evidence="7">
    <location>
        <begin position="261"/>
        <end position="282"/>
    </location>
</feature>
<feature type="transmembrane region" description="Helical" evidence="7">
    <location>
        <begin position="362"/>
        <end position="380"/>
    </location>
</feature>
<dbReference type="PANTHER" id="PTHR45649">
    <property type="entry name" value="AMINO-ACID PERMEASE BAT1"/>
    <property type="match status" value="1"/>
</dbReference>
<dbReference type="AlphaFoldDB" id="A0AB34FX50"/>
<dbReference type="InterPro" id="IPR002293">
    <property type="entry name" value="AA/rel_permease1"/>
</dbReference>
<evidence type="ECO:0000313" key="8">
    <source>
        <dbReference type="EMBL" id="KAJ6443684.1"/>
    </source>
</evidence>
<evidence type="ECO:0000256" key="7">
    <source>
        <dbReference type="SAM" id="Phobius"/>
    </source>
</evidence>
<evidence type="ECO:0000256" key="4">
    <source>
        <dbReference type="ARBA" id="ARBA00022989"/>
    </source>
</evidence>
<feature type="transmembrane region" description="Helical" evidence="7">
    <location>
        <begin position="427"/>
        <end position="446"/>
    </location>
</feature>
<dbReference type="EMBL" id="JAQHRD010000003">
    <property type="protein sequence ID" value="KAJ6443684.1"/>
    <property type="molecule type" value="Genomic_DNA"/>
</dbReference>
<keyword evidence="4 7" id="KW-1133">Transmembrane helix</keyword>
<dbReference type="GO" id="GO:0016020">
    <property type="term" value="C:membrane"/>
    <property type="evidence" value="ECO:0007669"/>
    <property type="project" value="UniProtKB-SubCell"/>
</dbReference>
<reference evidence="8" key="1">
    <citation type="submission" date="2023-01" db="EMBL/GenBank/DDBJ databases">
        <title>The growth and conidiation of Purpureocillium lavendulum are regulated by nitrogen source and histone H3K14 acetylation.</title>
        <authorList>
            <person name="Tang P."/>
            <person name="Han J."/>
            <person name="Zhang C."/>
            <person name="Tang P."/>
            <person name="Qi F."/>
            <person name="Zhang K."/>
            <person name="Liang L."/>
        </authorList>
    </citation>
    <scope>NUCLEOTIDE SEQUENCE</scope>
    <source>
        <strain evidence="8">YMF1.00683</strain>
    </source>
</reference>
<dbReference type="GO" id="GO:0022857">
    <property type="term" value="F:transmembrane transporter activity"/>
    <property type="evidence" value="ECO:0007669"/>
    <property type="project" value="InterPro"/>
</dbReference>
<comment type="caution">
    <text evidence="8">The sequence shown here is derived from an EMBL/GenBank/DDBJ whole genome shotgun (WGS) entry which is preliminary data.</text>
</comment>
<keyword evidence="2" id="KW-0813">Transport</keyword>
<dbReference type="InterPro" id="IPR021858">
    <property type="entry name" value="Fun_TF"/>
</dbReference>
<dbReference type="Pfam" id="PF13520">
    <property type="entry name" value="AA_permease_2"/>
    <property type="match status" value="1"/>
</dbReference>
<dbReference type="Pfam" id="PF11951">
    <property type="entry name" value="Fungal_trans_2"/>
    <property type="match status" value="1"/>
</dbReference>
<evidence type="ECO:0000256" key="2">
    <source>
        <dbReference type="ARBA" id="ARBA00022448"/>
    </source>
</evidence>
<keyword evidence="9" id="KW-1185">Reference proteome</keyword>
<comment type="subcellular location">
    <subcellularLocation>
        <location evidence="1">Membrane</location>
        <topology evidence="1">Multi-pass membrane protein</topology>
    </subcellularLocation>
</comment>
<sequence>MASQKTESSTASEVKQYEYGRGHGTDVDNLQSLGYKEELRRNRSMFTLLFQSLAVAAIPYGFGSTLISAVYGGGQLAMFLGWVVVCILDECIAISLAELAAKYPTSAGPYYWSYQIAGPRYKTVLSFITGWTWLIGNWTITLSVNFGFASLLAATVNLYQPTYEWQPWKLVLALCGYFLRSIHGHHYRGSLHLAVCGGEGGSTFGSIHPGHEDITLSGWGGFSFFIGILPPAYTFSALGMITSMAEECGDVTVKLPRAISLAVPVGFVAGLFFVIPLCATLPPLADILEAPLGQAIPYVFLRVLGSPSSALALTTLILVITVFCSISITVAASRTTWAFARDNAIPGSRLWSKVNETHTTPIWALTLTTLVQMLLSLIYLGSSSAFNAFVSVGVVALAVSYGIPIALSMSTGRAGVNTAPWTFGKTLGWIVNSVAVCWIAFELVLFSMPPAIPVTPSTMNYCIVVFVGFMTISAAWYGIHARHVESSIKFFDAAEEPAATSVEANFSAAVVPFDALFDVGDETLTDDTFPSAILEPWRAIDILPVQDSMQGPIHSPEWRPSPWSQGSSDLDGMSFPGGACGAMPRLPGRVHGGPEAIEALMTNWFDQVCPAWSAFDSALNPNRKIALEMMHSSAAVFNALRSMSASFLSARLPQLERPALEMLKTAAQSIVQEAAILRTKTVLDRIPTGLLFSLFCLGTSVCWLDAGRLGLPFLKEAKDLLSRLSSHAVAAGDDQLEVLAFFKKSLVYWEMLLSFVDDYETERVEHDYQTAHCREIQATKTDQYPHPWTGISTLTSRLFTRSIQLCRSYRRRVSRPSGSEVSIEAAMQEIQEAQKLEERLLEQDFSSVTPTNNTGDEKTPWMHLAYVAEAYQLASLLQLYLTFPDLVALRLQLTPGTGARSELSCDQWTIPLALRLTKLLEQIPPESGSRVIQPLLYICASTGLCYNLSSSSRRSSIRSDAGLCDAPPVTILGQGILGYIDQMQVREGSVTSGADDLSEVAVEIGVARSFILRRLDTLECTLQPRPIAVAKRLVKAIWAAYDDETRGCTSGHWLDIMEAQNLRSLFG</sequence>
<feature type="transmembrane region" description="Helical" evidence="7">
    <location>
        <begin position="46"/>
        <end position="71"/>
    </location>
</feature>
<gene>
    <name evidence="8" type="ORF">O9K51_04863</name>
</gene>
<organism evidence="8 9">
    <name type="scientific">Purpureocillium lavendulum</name>
    <dbReference type="NCBI Taxonomy" id="1247861"/>
    <lineage>
        <taxon>Eukaryota</taxon>
        <taxon>Fungi</taxon>
        <taxon>Dikarya</taxon>
        <taxon>Ascomycota</taxon>
        <taxon>Pezizomycotina</taxon>
        <taxon>Sordariomycetes</taxon>
        <taxon>Hypocreomycetidae</taxon>
        <taxon>Hypocreales</taxon>
        <taxon>Ophiocordycipitaceae</taxon>
        <taxon>Purpureocillium</taxon>
    </lineage>
</organism>
<evidence type="ECO:0000256" key="1">
    <source>
        <dbReference type="ARBA" id="ARBA00004141"/>
    </source>
</evidence>
<keyword evidence="5 7" id="KW-0472">Membrane</keyword>
<dbReference type="Proteomes" id="UP001163105">
    <property type="component" value="Unassembled WGS sequence"/>
</dbReference>
<feature type="transmembrane region" description="Helical" evidence="7">
    <location>
        <begin position="310"/>
        <end position="332"/>
    </location>
</feature>
<dbReference type="Gene3D" id="1.20.1740.10">
    <property type="entry name" value="Amino acid/polyamine transporter I"/>
    <property type="match status" value="1"/>
</dbReference>
<proteinExistence type="predicted"/>
<accession>A0AB34FX50</accession>